<keyword evidence="3" id="KW-0731">Sigma factor</keyword>
<accession>A0A3N0AEP8</accession>
<gene>
    <name evidence="7" type="ORF">DMP07_05185</name>
</gene>
<dbReference type="AlphaFoldDB" id="A0A3N0AEP8"/>
<dbReference type="GO" id="GO:0016987">
    <property type="term" value="F:sigma factor activity"/>
    <property type="evidence" value="ECO:0007669"/>
    <property type="project" value="UniProtKB-KW"/>
</dbReference>
<dbReference type="SUPFAM" id="SSF88946">
    <property type="entry name" value="Sigma2 domain of RNA polymerase sigma factors"/>
    <property type="match status" value="1"/>
</dbReference>
<dbReference type="Pfam" id="PF04542">
    <property type="entry name" value="Sigma70_r2"/>
    <property type="match status" value="1"/>
</dbReference>
<dbReference type="GO" id="GO:0006352">
    <property type="term" value="P:DNA-templated transcription initiation"/>
    <property type="evidence" value="ECO:0007669"/>
    <property type="project" value="InterPro"/>
</dbReference>
<evidence type="ECO:0000256" key="2">
    <source>
        <dbReference type="ARBA" id="ARBA00023015"/>
    </source>
</evidence>
<protein>
    <submittedName>
        <fullName evidence="7">RNA polymerase subunit sigma-24</fullName>
    </submittedName>
</protein>
<dbReference type="PANTHER" id="PTHR43133:SF60">
    <property type="entry name" value="RNA POLYMERASE SIGMA FACTOR SIGV"/>
    <property type="match status" value="1"/>
</dbReference>
<dbReference type="RefSeq" id="WP_123198095.1">
    <property type="nucleotide sequence ID" value="NZ_QICB01000003.1"/>
</dbReference>
<dbReference type="Gene3D" id="1.10.1740.10">
    <property type="match status" value="1"/>
</dbReference>
<evidence type="ECO:0000313" key="7">
    <source>
        <dbReference type="EMBL" id="RNL19771.1"/>
    </source>
</evidence>
<dbReference type="SUPFAM" id="SSF88659">
    <property type="entry name" value="Sigma3 and sigma4 domains of RNA polymerase sigma factors"/>
    <property type="match status" value="1"/>
</dbReference>
<dbReference type="InterPro" id="IPR007627">
    <property type="entry name" value="RNA_pol_sigma70_r2"/>
</dbReference>
<dbReference type="Pfam" id="PF08281">
    <property type="entry name" value="Sigma70_r4_2"/>
    <property type="match status" value="1"/>
</dbReference>
<evidence type="ECO:0000259" key="5">
    <source>
        <dbReference type="Pfam" id="PF04542"/>
    </source>
</evidence>
<evidence type="ECO:0000256" key="4">
    <source>
        <dbReference type="ARBA" id="ARBA00023163"/>
    </source>
</evidence>
<evidence type="ECO:0000313" key="8">
    <source>
        <dbReference type="Proteomes" id="UP000267368"/>
    </source>
</evidence>
<comment type="caution">
    <text evidence="7">The sequence shown here is derived from an EMBL/GenBank/DDBJ whole genome shotgun (WGS) entry which is preliminary data.</text>
</comment>
<evidence type="ECO:0000256" key="3">
    <source>
        <dbReference type="ARBA" id="ARBA00023082"/>
    </source>
</evidence>
<comment type="similarity">
    <text evidence="1">Belongs to the sigma-70 factor family. ECF subfamily.</text>
</comment>
<dbReference type="InterPro" id="IPR013249">
    <property type="entry name" value="RNA_pol_sigma70_r4_t2"/>
</dbReference>
<feature type="domain" description="RNA polymerase sigma factor 70 region 4 type 2" evidence="6">
    <location>
        <begin position="104"/>
        <end position="156"/>
    </location>
</feature>
<sequence>MRDAQDIEEAVERYGDTVWRACLTYVPAHDAEDVFQDVFAAYAQRDEAFREPEHVKAWLVRVAINRCKDLLRSRARSNVSLDAEIQRRGGAFACEGKERASEVREVLDAVNRLSDPPKTPLYLFACEGYTVPEIARMVGAPEGTVYSWISRGRKQLKEALS</sequence>
<dbReference type="EMBL" id="QICB01000003">
    <property type="protein sequence ID" value="RNL19771.1"/>
    <property type="molecule type" value="Genomic_DNA"/>
</dbReference>
<dbReference type="Gene3D" id="1.10.10.10">
    <property type="entry name" value="Winged helix-like DNA-binding domain superfamily/Winged helix DNA-binding domain"/>
    <property type="match status" value="1"/>
</dbReference>
<keyword evidence="2" id="KW-0805">Transcription regulation</keyword>
<dbReference type="InterPro" id="IPR013324">
    <property type="entry name" value="RNA_pol_sigma_r3/r4-like"/>
</dbReference>
<dbReference type="GO" id="GO:0003677">
    <property type="term" value="F:DNA binding"/>
    <property type="evidence" value="ECO:0007669"/>
    <property type="project" value="InterPro"/>
</dbReference>
<organism evidence="7 8">
    <name type="scientific">Slackia faecicanis</name>
    <dbReference type="NCBI Taxonomy" id="255723"/>
    <lineage>
        <taxon>Bacteria</taxon>
        <taxon>Bacillati</taxon>
        <taxon>Actinomycetota</taxon>
        <taxon>Coriobacteriia</taxon>
        <taxon>Eggerthellales</taxon>
        <taxon>Eggerthellaceae</taxon>
        <taxon>Slackia</taxon>
    </lineage>
</organism>
<proteinExistence type="inferred from homology"/>
<dbReference type="InterPro" id="IPR039425">
    <property type="entry name" value="RNA_pol_sigma-70-like"/>
</dbReference>
<dbReference type="NCBIfam" id="TIGR02937">
    <property type="entry name" value="sigma70-ECF"/>
    <property type="match status" value="1"/>
</dbReference>
<reference evidence="8" key="1">
    <citation type="submission" date="2018-05" db="EMBL/GenBank/DDBJ databases">
        <title>Genome Sequencing of selected type strains of the family Eggerthellaceae.</title>
        <authorList>
            <person name="Danylec N."/>
            <person name="Stoll D.A."/>
            <person name="Doetsch A."/>
            <person name="Huch M."/>
        </authorList>
    </citation>
    <scope>NUCLEOTIDE SEQUENCE [LARGE SCALE GENOMIC DNA]</scope>
    <source>
        <strain evidence="8">DSM 17537</strain>
    </source>
</reference>
<dbReference type="InterPro" id="IPR013325">
    <property type="entry name" value="RNA_pol_sigma_r2"/>
</dbReference>
<dbReference type="OrthoDB" id="3692620at2"/>
<keyword evidence="8" id="KW-1185">Reference proteome</keyword>
<evidence type="ECO:0000259" key="6">
    <source>
        <dbReference type="Pfam" id="PF08281"/>
    </source>
</evidence>
<dbReference type="PANTHER" id="PTHR43133">
    <property type="entry name" value="RNA POLYMERASE ECF-TYPE SIGMA FACTO"/>
    <property type="match status" value="1"/>
</dbReference>
<dbReference type="InterPro" id="IPR036388">
    <property type="entry name" value="WH-like_DNA-bd_sf"/>
</dbReference>
<dbReference type="Proteomes" id="UP000267368">
    <property type="component" value="Unassembled WGS sequence"/>
</dbReference>
<evidence type="ECO:0000256" key="1">
    <source>
        <dbReference type="ARBA" id="ARBA00010641"/>
    </source>
</evidence>
<keyword evidence="4" id="KW-0804">Transcription</keyword>
<feature type="domain" description="RNA polymerase sigma-70 region 2" evidence="5">
    <location>
        <begin position="11"/>
        <end position="76"/>
    </location>
</feature>
<dbReference type="InterPro" id="IPR014284">
    <property type="entry name" value="RNA_pol_sigma-70_dom"/>
</dbReference>
<name>A0A3N0AEP8_9ACTN</name>